<evidence type="ECO:0000313" key="3">
    <source>
        <dbReference type="Proteomes" id="UP000030762"/>
    </source>
</evidence>
<dbReference type="Gene3D" id="3.40.50.300">
    <property type="entry name" value="P-loop containing nucleotide triphosphate hydrolases"/>
    <property type="match status" value="1"/>
</dbReference>
<dbReference type="Proteomes" id="UP000030762">
    <property type="component" value="Unassembled WGS sequence"/>
</dbReference>
<dbReference type="GeneID" id="19956543"/>
<dbReference type="RefSeq" id="XP_008620221.1">
    <property type="nucleotide sequence ID" value="XM_008621999.1"/>
</dbReference>
<feature type="region of interest" description="Disordered" evidence="1">
    <location>
        <begin position="475"/>
        <end position="512"/>
    </location>
</feature>
<keyword evidence="3" id="KW-1185">Reference proteome</keyword>
<name>T0R2S7_SAPDV</name>
<dbReference type="InterPro" id="IPR027417">
    <property type="entry name" value="P-loop_NTPase"/>
</dbReference>
<evidence type="ECO:0000256" key="1">
    <source>
        <dbReference type="SAM" id="MobiDB-lite"/>
    </source>
</evidence>
<dbReference type="SUPFAM" id="SSF52540">
    <property type="entry name" value="P-loop containing nucleoside triphosphate hydrolases"/>
    <property type="match status" value="1"/>
</dbReference>
<dbReference type="AlphaFoldDB" id="T0R2S7"/>
<dbReference type="InParanoid" id="T0R2S7"/>
<sequence>MAGFVDGAWLATAVAHHRQRMTSLFARSSQLQYPVAIIRTWLLDAGVRSDVDVLVDTIAHALATVKHVALLGRGPDAVLAHAPETAWRAQKTSPRTIAALVNEYERHFKDSILSIIGAGHRFYVANMDNQVEAFLPVGVVGTDVVRAVVAALRADDRLQYVDGKSPYFTSAPAIDTASLELHIARASDTVRAALQLYDGVFSVAKVRRLLVDVPAPVVDRVLNAVLSDVTADEGIVLLGTGHRAQLKRRTRHASSPSRTCQQMSQRICQATDVDQVFSNNSAFLTQRMLDARDVYDKDDVRQRLQGPLASDAIRQLAHPDVKYRDRRFLQTKSLVQQHADAFLEPILAWVRDGQSFFVSYVTDQVRTLLPLGGNVEAATATVVAALTADHRLRYATDELGRGYFVQRRLSPHGSAASLVVTDELVQAHLPAFMERMLKTLSRVPRFFVLHIPGVGFYKQNALADAVVRRAKKDPRVEFHQPTSSKDWPYFSKAKRPAAPPDRNAVPSTPKSIAELDDTACEPDRLEVAEPEPEMDVPRTEPETLASKHRHVVRIQTINDWATTVITHPVLGAAVSETAVVAMGCRNDDQGRLHLELAVDDHVFDLDCSVIQPALLVPLLSSPRILKVVHDVHLMMPLWRLAAANDVVKVLDLQLLMEANTGTFDVPLGEMLKWLLPQTNHDRVVTRDDLDSIVERVGGFGSDNRAGLERQLHRISAIRNRQDSIIALTIRVGRYIEGNAGLIADLLAMEDKNILFLGEPGCGKTTIVREVSRQLATKYNVCIVDTSNEIAGILLFISCW</sequence>
<dbReference type="PANTHER" id="PTHR20953">
    <property type="entry name" value="KINASE-RELATED"/>
    <property type="match status" value="1"/>
</dbReference>
<dbReference type="CDD" id="cd00009">
    <property type="entry name" value="AAA"/>
    <property type="match status" value="1"/>
</dbReference>
<evidence type="ECO:0008006" key="4">
    <source>
        <dbReference type="Google" id="ProtNLM"/>
    </source>
</evidence>
<reference evidence="2 3" key="1">
    <citation type="submission" date="2012-04" db="EMBL/GenBank/DDBJ databases">
        <title>The Genome Sequence of Saprolegnia declina VS20.</title>
        <authorList>
            <consortium name="The Broad Institute Genome Sequencing Platform"/>
            <person name="Russ C."/>
            <person name="Nusbaum C."/>
            <person name="Tyler B."/>
            <person name="van West P."/>
            <person name="Dieguez-Uribeondo J."/>
            <person name="de Bruijn I."/>
            <person name="Tripathy S."/>
            <person name="Jiang R."/>
            <person name="Young S.K."/>
            <person name="Zeng Q."/>
            <person name="Gargeya S."/>
            <person name="Fitzgerald M."/>
            <person name="Haas B."/>
            <person name="Abouelleil A."/>
            <person name="Alvarado L."/>
            <person name="Arachchi H.M."/>
            <person name="Berlin A."/>
            <person name="Chapman S.B."/>
            <person name="Goldberg J."/>
            <person name="Griggs A."/>
            <person name="Gujja S."/>
            <person name="Hansen M."/>
            <person name="Howarth C."/>
            <person name="Imamovic A."/>
            <person name="Larimer J."/>
            <person name="McCowen C."/>
            <person name="Montmayeur A."/>
            <person name="Murphy C."/>
            <person name="Neiman D."/>
            <person name="Pearson M."/>
            <person name="Priest M."/>
            <person name="Roberts A."/>
            <person name="Saif S."/>
            <person name="Shea T."/>
            <person name="Sisk P."/>
            <person name="Sykes S."/>
            <person name="Wortman J."/>
            <person name="Nusbaum C."/>
            <person name="Birren B."/>
        </authorList>
    </citation>
    <scope>NUCLEOTIDE SEQUENCE [LARGE SCALE GENOMIC DNA]</scope>
    <source>
        <strain evidence="2 3">VS20</strain>
    </source>
</reference>
<protein>
    <recommendedName>
        <fullName evidence="4">3'-5' exonuclease domain-containing protein</fullName>
    </recommendedName>
</protein>
<dbReference type="PANTHER" id="PTHR20953:SF3">
    <property type="entry name" value="P-LOOP CONTAINING NUCLEOSIDE TRIPHOSPHATE HYDROLASES SUPERFAMILY PROTEIN"/>
    <property type="match status" value="1"/>
</dbReference>
<dbReference type="STRING" id="1156394.T0R2S7"/>
<evidence type="ECO:0000313" key="2">
    <source>
        <dbReference type="EMBL" id="EQC26328.1"/>
    </source>
</evidence>
<gene>
    <name evidence="2" type="ORF">SDRG_15816</name>
</gene>
<proteinExistence type="predicted"/>
<dbReference type="OrthoDB" id="26838at2759"/>
<organism evidence="2 3">
    <name type="scientific">Saprolegnia diclina (strain VS20)</name>
    <dbReference type="NCBI Taxonomy" id="1156394"/>
    <lineage>
        <taxon>Eukaryota</taxon>
        <taxon>Sar</taxon>
        <taxon>Stramenopiles</taxon>
        <taxon>Oomycota</taxon>
        <taxon>Saprolegniomycetes</taxon>
        <taxon>Saprolegniales</taxon>
        <taxon>Saprolegniaceae</taxon>
        <taxon>Saprolegnia</taxon>
    </lineage>
</organism>
<accession>T0R2S7</accession>
<dbReference type="EMBL" id="JH767234">
    <property type="protein sequence ID" value="EQC26328.1"/>
    <property type="molecule type" value="Genomic_DNA"/>
</dbReference>
<dbReference type="VEuPathDB" id="FungiDB:SDRG_15816"/>